<dbReference type="EMBL" id="CP113836">
    <property type="protein sequence ID" value="WAL68984.1"/>
    <property type="molecule type" value="Genomic_DNA"/>
</dbReference>
<accession>A0ABY7BAL9</accession>
<comment type="catalytic activity">
    <reaction evidence="2">
        <text>4-amino-5-aminomethyl-2-methylpyrimidine + H2O = 4-amino-5-hydroxymethyl-2-methylpyrimidine + NH4(+)</text>
        <dbReference type="Rhea" id="RHEA:31799"/>
        <dbReference type="ChEBI" id="CHEBI:15377"/>
        <dbReference type="ChEBI" id="CHEBI:16892"/>
        <dbReference type="ChEBI" id="CHEBI:28938"/>
        <dbReference type="ChEBI" id="CHEBI:63416"/>
        <dbReference type="EC" id="3.5.99.2"/>
    </reaction>
</comment>
<evidence type="ECO:0000256" key="1">
    <source>
        <dbReference type="ARBA" id="ARBA00004948"/>
    </source>
</evidence>
<comment type="function">
    <text evidence="2">Catalyzes an amino-pyrimidine hydrolysis reaction at the C5' of the pyrimidine moiety of thiamine compounds, a reaction that is part of a thiamine salvage pathway. Thus, catalyzes the conversion of 4-amino-5-aminomethyl-2-methylpyrimidine to 4-amino-5-hydroxymethyl-2-methylpyrimidine (HMP).</text>
</comment>
<comment type="pathway">
    <text evidence="1 2">Cofactor biosynthesis; thiamine diphosphate biosynthesis.</text>
</comment>
<dbReference type="NCBIfam" id="TIGR04306">
    <property type="entry name" value="salvage_TenA"/>
    <property type="match status" value="1"/>
</dbReference>
<evidence type="ECO:0000313" key="5">
    <source>
        <dbReference type="Proteomes" id="UP001163203"/>
    </source>
</evidence>
<dbReference type="Gene3D" id="1.20.910.10">
    <property type="entry name" value="Heme oxygenase-like"/>
    <property type="match status" value="1"/>
</dbReference>
<dbReference type="PIRSF" id="PIRSF003170">
    <property type="entry name" value="Pet18p"/>
    <property type="match status" value="1"/>
</dbReference>
<dbReference type="Pfam" id="PF03070">
    <property type="entry name" value="TENA_THI-4"/>
    <property type="match status" value="1"/>
</dbReference>
<dbReference type="PANTHER" id="PTHR43198">
    <property type="entry name" value="BIFUNCTIONAL TH2 PROTEIN"/>
    <property type="match status" value="1"/>
</dbReference>
<dbReference type="EC" id="3.5.99.2" evidence="2"/>
<organism evidence="4 5">
    <name type="scientific">Amycolatopsis cynarae</name>
    <dbReference type="NCBI Taxonomy" id="2995223"/>
    <lineage>
        <taxon>Bacteria</taxon>
        <taxon>Bacillati</taxon>
        <taxon>Actinomycetota</taxon>
        <taxon>Actinomycetes</taxon>
        <taxon>Pseudonocardiales</taxon>
        <taxon>Pseudonocardiaceae</taxon>
        <taxon>Amycolatopsis</taxon>
    </lineage>
</organism>
<comment type="similarity">
    <text evidence="2">Belongs to the TenA family.</text>
</comment>
<evidence type="ECO:0000313" key="4">
    <source>
        <dbReference type="EMBL" id="WAL68984.1"/>
    </source>
</evidence>
<sequence>MPGLSERLRAAAAKIWQAQHEHPFVLGIGDGTLGEERFRCWLRQDYVFLVEYARLLALAAARSPDLATMTRFADLGYETLHEEMDLHRAYAAEFGITPDELAGEVPSPTTRGYTDFLLRSAAVGDFADLLAALLPCMWGFNEIGLSLAGRAAPARSAYARWIAMYSSAEFTALVEWLRDLTDRIGEGLPPSAEARLREIFLASSRYELAFWEMAWRRETWPR</sequence>
<protein>
    <recommendedName>
        <fullName evidence="2">Aminopyrimidine aminohydrolase</fullName>
        <ecNumber evidence="2">3.5.99.2</ecNumber>
    </recommendedName>
</protein>
<dbReference type="InterPro" id="IPR026285">
    <property type="entry name" value="TenA_E"/>
</dbReference>
<reference evidence="4" key="1">
    <citation type="submission" date="2022-11" db="EMBL/GenBank/DDBJ databases">
        <authorList>
            <person name="Mo P."/>
        </authorList>
    </citation>
    <scope>NUCLEOTIDE SEQUENCE</scope>
    <source>
        <strain evidence="4">HUAS 11-8</strain>
    </source>
</reference>
<dbReference type="InterPro" id="IPR004305">
    <property type="entry name" value="Thiaminase-2/PQQC"/>
</dbReference>
<evidence type="ECO:0000259" key="3">
    <source>
        <dbReference type="Pfam" id="PF03070"/>
    </source>
</evidence>
<dbReference type="CDD" id="cd19366">
    <property type="entry name" value="TenA_C_BhTenA-like"/>
    <property type="match status" value="1"/>
</dbReference>
<gene>
    <name evidence="4" type="primary">tenA</name>
    <name evidence="4" type="ORF">ORV05_14820</name>
</gene>
<dbReference type="RefSeq" id="WP_268759073.1">
    <property type="nucleotide sequence ID" value="NZ_CP113836.1"/>
</dbReference>
<keyword evidence="2" id="KW-0784">Thiamine biosynthesis</keyword>
<dbReference type="InterPro" id="IPR050967">
    <property type="entry name" value="Thiamine_Salvage_TenA"/>
</dbReference>
<proteinExistence type="inferred from homology"/>
<keyword evidence="5" id="KW-1185">Reference proteome</keyword>
<dbReference type="SUPFAM" id="SSF48613">
    <property type="entry name" value="Heme oxygenase-like"/>
    <property type="match status" value="1"/>
</dbReference>
<comment type="catalytic activity">
    <reaction evidence="2">
        <text>thiamine + H2O = 5-(2-hydroxyethyl)-4-methylthiazole + 4-amino-5-hydroxymethyl-2-methylpyrimidine + H(+)</text>
        <dbReference type="Rhea" id="RHEA:17509"/>
        <dbReference type="ChEBI" id="CHEBI:15377"/>
        <dbReference type="ChEBI" id="CHEBI:15378"/>
        <dbReference type="ChEBI" id="CHEBI:16892"/>
        <dbReference type="ChEBI" id="CHEBI:17957"/>
        <dbReference type="ChEBI" id="CHEBI:18385"/>
        <dbReference type="EC" id="3.5.99.2"/>
    </reaction>
</comment>
<dbReference type="InterPro" id="IPR016084">
    <property type="entry name" value="Haem_Oase-like_multi-hlx"/>
</dbReference>
<dbReference type="Proteomes" id="UP001163203">
    <property type="component" value="Chromosome"/>
</dbReference>
<name>A0ABY7BAL9_9PSEU</name>
<keyword evidence="2" id="KW-0378">Hydrolase</keyword>
<dbReference type="InterPro" id="IPR027574">
    <property type="entry name" value="Thiaminase_II"/>
</dbReference>
<evidence type="ECO:0000256" key="2">
    <source>
        <dbReference type="PIRNR" id="PIRNR003170"/>
    </source>
</evidence>
<dbReference type="PANTHER" id="PTHR43198:SF2">
    <property type="entry name" value="SI:CH1073-67J19.1-RELATED"/>
    <property type="match status" value="1"/>
</dbReference>
<feature type="domain" description="Thiaminase-2/PQQC" evidence="3">
    <location>
        <begin position="10"/>
        <end position="216"/>
    </location>
</feature>